<name>A0A1I4PRV5_9EURY</name>
<proteinExistence type="predicted"/>
<sequence>MRCQLNVKSMVDDHVRWILSVDRRLIITEYLKKHSIGKASDIAQATRRSTQNMSRGLKEFEDRGLIECLNPSKSTWKKYMLTDAGRNVIREMDGKFI</sequence>
<dbReference type="SUPFAM" id="SSF46785">
    <property type="entry name" value="Winged helix' DNA-binding domain"/>
    <property type="match status" value="1"/>
</dbReference>
<evidence type="ECO:0000313" key="1">
    <source>
        <dbReference type="EMBL" id="SFM30220.1"/>
    </source>
</evidence>
<dbReference type="Proteomes" id="UP000198535">
    <property type="component" value="Unassembled WGS sequence"/>
</dbReference>
<dbReference type="InterPro" id="IPR036388">
    <property type="entry name" value="WH-like_DNA-bd_sf"/>
</dbReference>
<reference evidence="2" key="1">
    <citation type="submission" date="2016-10" db="EMBL/GenBank/DDBJ databases">
        <authorList>
            <person name="Varghese N."/>
            <person name="Submissions S."/>
        </authorList>
    </citation>
    <scope>NUCLEOTIDE SEQUENCE [LARGE SCALE GENOMIC DNA]</scope>
    <source>
        <strain evidence="2">Mob M</strain>
    </source>
</reference>
<keyword evidence="2" id="KW-1185">Reference proteome</keyword>
<dbReference type="AlphaFoldDB" id="A0A1I4PRV5"/>
<accession>A0A1I4PRV5</accession>
<dbReference type="EMBL" id="FOUJ01000001">
    <property type="protein sequence ID" value="SFM30220.1"/>
    <property type="molecule type" value="Genomic_DNA"/>
</dbReference>
<evidence type="ECO:0000313" key="2">
    <source>
        <dbReference type="Proteomes" id="UP000198535"/>
    </source>
</evidence>
<organism evidence="1 2">
    <name type="scientific">Methanolobus profundi</name>
    <dbReference type="NCBI Taxonomy" id="487685"/>
    <lineage>
        <taxon>Archaea</taxon>
        <taxon>Methanobacteriati</taxon>
        <taxon>Methanobacteriota</taxon>
        <taxon>Stenosarchaea group</taxon>
        <taxon>Methanomicrobia</taxon>
        <taxon>Methanosarcinales</taxon>
        <taxon>Methanosarcinaceae</taxon>
        <taxon>Methanolobus</taxon>
    </lineage>
</organism>
<dbReference type="Gene3D" id="1.10.10.10">
    <property type="entry name" value="Winged helix-like DNA-binding domain superfamily/Winged helix DNA-binding domain"/>
    <property type="match status" value="1"/>
</dbReference>
<protein>
    <submittedName>
        <fullName evidence="1">Uncharacterized protein</fullName>
    </submittedName>
</protein>
<dbReference type="InterPro" id="IPR036390">
    <property type="entry name" value="WH_DNA-bd_sf"/>
</dbReference>
<gene>
    <name evidence="1" type="ORF">SAMN04488696_0838</name>
</gene>